<reference evidence="4" key="1">
    <citation type="submission" date="2024-06" db="EMBL/GenBank/DDBJ databases">
        <title>Multi-omics analyses provide insights into the biosynthesis of the anticancer antibiotic pleurotin in Hohenbuehelia grisea.</title>
        <authorList>
            <person name="Weaver J.A."/>
            <person name="Alberti F."/>
        </authorList>
    </citation>
    <scope>NUCLEOTIDE SEQUENCE [LARGE SCALE GENOMIC DNA]</scope>
    <source>
        <strain evidence="4">T-177</strain>
    </source>
</reference>
<feature type="region of interest" description="Disordered" evidence="1">
    <location>
        <begin position="23"/>
        <end position="81"/>
    </location>
</feature>
<feature type="signal peptide" evidence="2">
    <location>
        <begin position="1"/>
        <end position="21"/>
    </location>
</feature>
<feature type="compositionally biased region" description="Polar residues" evidence="1">
    <location>
        <begin position="167"/>
        <end position="176"/>
    </location>
</feature>
<keyword evidence="4" id="KW-1185">Reference proteome</keyword>
<feature type="compositionally biased region" description="Low complexity" evidence="1">
    <location>
        <begin position="46"/>
        <end position="78"/>
    </location>
</feature>
<proteinExistence type="predicted"/>
<feature type="compositionally biased region" description="Low complexity" evidence="1">
    <location>
        <begin position="230"/>
        <end position="243"/>
    </location>
</feature>
<sequence length="263" mass="26427">MRSYILIPALAALNFGSTALALPSGSNSTTPAPPSLPVGFPPVKPSDTTSTTSSIATTMTTAGSSTSTSSTGGVAAPTQVLPDPLKSVVGSLAGAKDRVTVRQIHNADYSSGSRPADASQNSASPASPPSSKRMIIERGAANEVLLAKRGLPDGLPVIGGLPLPSHDSASTTSHSVNARGVPTPPVKPPVQPPVSPPSPFGESPNDSSSDKQVRGVPTLPSPPVQPPVKVPVGSSSANSTTTAAKREETTAAYDSDSPLPTQF</sequence>
<evidence type="ECO:0000256" key="2">
    <source>
        <dbReference type="SAM" id="SignalP"/>
    </source>
</evidence>
<dbReference type="Proteomes" id="UP001556367">
    <property type="component" value="Unassembled WGS sequence"/>
</dbReference>
<feature type="compositionally biased region" description="Low complexity" evidence="1">
    <location>
        <begin position="115"/>
        <end position="131"/>
    </location>
</feature>
<dbReference type="EMBL" id="JASNQZ010000006">
    <property type="protein sequence ID" value="KAL0956659.1"/>
    <property type="molecule type" value="Genomic_DNA"/>
</dbReference>
<name>A0ABR3JLI1_9AGAR</name>
<feature type="chain" id="PRO_5046146964" evidence="2">
    <location>
        <begin position="22"/>
        <end position="263"/>
    </location>
</feature>
<keyword evidence="2" id="KW-0732">Signal</keyword>
<protein>
    <submittedName>
        <fullName evidence="3">Uncharacterized protein</fullName>
    </submittedName>
</protein>
<feature type="region of interest" description="Disordered" evidence="1">
    <location>
        <begin position="162"/>
        <end position="263"/>
    </location>
</feature>
<organism evidence="3 4">
    <name type="scientific">Hohenbuehelia grisea</name>
    <dbReference type="NCBI Taxonomy" id="104357"/>
    <lineage>
        <taxon>Eukaryota</taxon>
        <taxon>Fungi</taxon>
        <taxon>Dikarya</taxon>
        <taxon>Basidiomycota</taxon>
        <taxon>Agaricomycotina</taxon>
        <taxon>Agaricomycetes</taxon>
        <taxon>Agaricomycetidae</taxon>
        <taxon>Agaricales</taxon>
        <taxon>Pleurotineae</taxon>
        <taxon>Pleurotaceae</taxon>
        <taxon>Hohenbuehelia</taxon>
    </lineage>
</organism>
<evidence type="ECO:0000313" key="4">
    <source>
        <dbReference type="Proteomes" id="UP001556367"/>
    </source>
</evidence>
<feature type="region of interest" description="Disordered" evidence="1">
    <location>
        <begin position="108"/>
        <end position="134"/>
    </location>
</feature>
<feature type="compositionally biased region" description="Pro residues" evidence="1">
    <location>
        <begin position="219"/>
        <end position="229"/>
    </location>
</feature>
<gene>
    <name evidence="3" type="ORF">HGRIS_002791</name>
</gene>
<evidence type="ECO:0000313" key="3">
    <source>
        <dbReference type="EMBL" id="KAL0956659.1"/>
    </source>
</evidence>
<evidence type="ECO:0000256" key="1">
    <source>
        <dbReference type="SAM" id="MobiDB-lite"/>
    </source>
</evidence>
<accession>A0ABR3JLI1</accession>
<feature type="compositionally biased region" description="Pro residues" evidence="1">
    <location>
        <begin position="31"/>
        <end position="44"/>
    </location>
</feature>
<feature type="compositionally biased region" description="Pro residues" evidence="1">
    <location>
        <begin position="182"/>
        <end position="199"/>
    </location>
</feature>
<comment type="caution">
    <text evidence="3">The sequence shown here is derived from an EMBL/GenBank/DDBJ whole genome shotgun (WGS) entry which is preliminary data.</text>
</comment>